<dbReference type="Proteomes" id="UP000595618">
    <property type="component" value="Chromosome"/>
</dbReference>
<reference evidence="1 2" key="1">
    <citation type="submission" date="2020-07" db="EMBL/GenBank/DDBJ databases">
        <title>Huge and variable diversity of episymbiotic CPR bacteria and DPANN archaea in groundwater ecosystems.</title>
        <authorList>
            <person name="He C.Y."/>
            <person name="Keren R."/>
            <person name="Whittaker M."/>
            <person name="Farag I.F."/>
            <person name="Doudna J."/>
            <person name="Cate J.H.D."/>
            <person name="Banfield J.F."/>
        </authorList>
    </citation>
    <scope>NUCLEOTIDE SEQUENCE [LARGE SCALE GENOMIC DNA]</scope>
    <source>
        <strain evidence="1">NC_groundwater_541_Ag_S-0.1um_46_50</strain>
    </source>
</reference>
<gene>
    <name evidence="1" type="ORF">HYW89_01205</name>
</gene>
<evidence type="ECO:0000313" key="2">
    <source>
        <dbReference type="Proteomes" id="UP000595618"/>
    </source>
</evidence>
<evidence type="ECO:0000313" key="1">
    <source>
        <dbReference type="EMBL" id="QQG45537.1"/>
    </source>
</evidence>
<dbReference type="AlphaFoldDB" id="A0A7T5RK09"/>
<organism evidence="1 2">
    <name type="scientific">Candidatus Sungiibacteriota bacterium</name>
    <dbReference type="NCBI Taxonomy" id="2750080"/>
    <lineage>
        <taxon>Bacteria</taxon>
        <taxon>Candidatus Sungiibacteriota</taxon>
    </lineage>
</organism>
<sequence length="102" mass="11828">MKKEIPSGEKLYEKYIEHQKWARQRAAELDVNLDDTNAPQHFVVIIRDAQGKEIQKVFLPLRENITIEKEPAPVPLEKVVEAIKKYPNLPLKEAVQKIKADK</sequence>
<protein>
    <submittedName>
        <fullName evidence="1">Uncharacterized protein</fullName>
    </submittedName>
</protein>
<dbReference type="EMBL" id="CP066690">
    <property type="protein sequence ID" value="QQG45537.1"/>
    <property type="molecule type" value="Genomic_DNA"/>
</dbReference>
<accession>A0A7T5RK09</accession>
<proteinExistence type="predicted"/>
<name>A0A7T5RK09_9BACT</name>